<protein>
    <submittedName>
        <fullName evidence="5">Transporter substrate-binding domain-containing protein</fullName>
    </submittedName>
</protein>
<feature type="compositionally biased region" description="Acidic residues" evidence="2">
    <location>
        <begin position="251"/>
        <end position="265"/>
    </location>
</feature>
<evidence type="ECO:0000313" key="6">
    <source>
        <dbReference type="Proteomes" id="UP000823910"/>
    </source>
</evidence>
<organism evidence="5 6">
    <name type="scientific">Candidatus Enterocloster excrementipullorum</name>
    <dbReference type="NCBI Taxonomy" id="2838559"/>
    <lineage>
        <taxon>Bacteria</taxon>
        <taxon>Bacillati</taxon>
        <taxon>Bacillota</taxon>
        <taxon>Clostridia</taxon>
        <taxon>Lachnospirales</taxon>
        <taxon>Lachnospiraceae</taxon>
        <taxon>Enterocloster</taxon>
    </lineage>
</organism>
<feature type="chain" id="PRO_5038833110" evidence="3">
    <location>
        <begin position="21"/>
        <end position="265"/>
    </location>
</feature>
<feature type="region of interest" description="Disordered" evidence="2">
    <location>
        <begin position="246"/>
        <end position="265"/>
    </location>
</feature>
<feature type="domain" description="Solute-binding protein family 3/N-terminal" evidence="4">
    <location>
        <begin position="39"/>
        <end position="251"/>
    </location>
</feature>
<name>A0A9D2N1N4_9FIRM</name>
<reference evidence="5" key="2">
    <citation type="submission" date="2021-04" db="EMBL/GenBank/DDBJ databases">
        <authorList>
            <person name="Gilroy R."/>
        </authorList>
    </citation>
    <scope>NUCLEOTIDE SEQUENCE</scope>
    <source>
        <strain evidence="5">CHK180-15479</strain>
    </source>
</reference>
<dbReference type="AlphaFoldDB" id="A0A9D2N1N4"/>
<evidence type="ECO:0000256" key="1">
    <source>
        <dbReference type="ARBA" id="ARBA00022729"/>
    </source>
</evidence>
<evidence type="ECO:0000313" key="5">
    <source>
        <dbReference type="EMBL" id="HJC06777.1"/>
    </source>
</evidence>
<evidence type="ECO:0000256" key="2">
    <source>
        <dbReference type="SAM" id="MobiDB-lite"/>
    </source>
</evidence>
<keyword evidence="1 3" id="KW-0732">Signal</keyword>
<dbReference type="PANTHER" id="PTHR35936:SF19">
    <property type="entry name" value="AMINO-ACID-BINDING PROTEIN YXEM-RELATED"/>
    <property type="match status" value="1"/>
</dbReference>
<dbReference type="Proteomes" id="UP000823910">
    <property type="component" value="Unassembled WGS sequence"/>
</dbReference>
<dbReference type="InterPro" id="IPR001638">
    <property type="entry name" value="Solute-binding_3/MltF_N"/>
</dbReference>
<dbReference type="SMART" id="SM00062">
    <property type="entry name" value="PBPb"/>
    <property type="match status" value="1"/>
</dbReference>
<dbReference type="Pfam" id="PF00497">
    <property type="entry name" value="SBP_bac_3"/>
    <property type="match status" value="1"/>
</dbReference>
<evidence type="ECO:0000259" key="4">
    <source>
        <dbReference type="SMART" id="SM00062"/>
    </source>
</evidence>
<accession>A0A9D2N1N4</accession>
<proteinExistence type="predicted"/>
<dbReference type="Gene3D" id="3.40.190.10">
    <property type="entry name" value="Periplasmic binding protein-like II"/>
    <property type="match status" value="2"/>
</dbReference>
<dbReference type="SUPFAM" id="SSF53850">
    <property type="entry name" value="Periplasmic binding protein-like II"/>
    <property type="match status" value="1"/>
</dbReference>
<dbReference type="PANTHER" id="PTHR35936">
    <property type="entry name" value="MEMBRANE-BOUND LYTIC MUREIN TRANSGLYCOSYLASE F"/>
    <property type="match status" value="1"/>
</dbReference>
<evidence type="ECO:0000256" key="3">
    <source>
        <dbReference type="SAM" id="SignalP"/>
    </source>
</evidence>
<comment type="caution">
    <text evidence="5">The sequence shown here is derived from an EMBL/GenBank/DDBJ whole genome shotgun (WGS) entry which is preliminary data.</text>
</comment>
<gene>
    <name evidence="5" type="ORF">H9704_11600</name>
</gene>
<dbReference type="EMBL" id="DWWT01000059">
    <property type="protein sequence ID" value="HJC06777.1"/>
    <property type="molecule type" value="Genomic_DNA"/>
</dbReference>
<feature type="signal peptide" evidence="3">
    <location>
        <begin position="1"/>
        <end position="20"/>
    </location>
</feature>
<reference evidence="5" key="1">
    <citation type="journal article" date="2021" name="PeerJ">
        <title>Extensive microbial diversity within the chicken gut microbiome revealed by metagenomics and culture.</title>
        <authorList>
            <person name="Gilroy R."/>
            <person name="Ravi A."/>
            <person name="Getino M."/>
            <person name="Pursley I."/>
            <person name="Horton D.L."/>
            <person name="Alikhan N.F."/>
            <person name="Baker D."/>
            <person name="Gharbi K."/>
            <person name="Hall N."/>
            <person name="Watson M."/>
            <person name="Adriaenssens E.M."/>
            <person name="Foster-Nyarko E."/>
            <person name="Jarju S."/>
            <person name="Secka A."/>
            <person name="Antonio M."/>
            <person name="Oren A."/>
            <person name="Chaudhuri R.R."/>
            <person name="La Ragione R."/>
            <person name="Hildebrand F."/>
            <person name="Pallen M.J."/>
        </authorList>
    </citation>
    <scope>NUCLEOTIDE SEQUENCE</scope>
    <source>
        <strain evidence="5">CHK180-15479</strain>
    </source>
</reference>
<sequence>MKRKWMAIWTAAAAAALCMAGCSGGGEKKETVSAVADGVLTVGIVNGGDIFASKEGDTYSGIEPMLVNALGDALDVTVEYVEVSGTQELLQLLDAGTVDAAVGRIAENDAYSQRYLSTRNYGKKGLYLVTRRNDYTDTLAGFSQMNVGITQAVPSNLRVEIPGLEDVNVSEYPDSAGIPAGLAEEVIAAAVCTEREALGLLSEDVQVQELLGGPREAYVALFPLGQEELAGYMNQVISQYLDEMAQAGGEETAEEELPAQTEGEE</sequence>